<feature type="region of interest" description="Disordered" evidence="6">
    <location>
        <begin position="58"/>
        <end position="77"/>
    </location>
</feature>
<dbReference type="GO" id="GO:0006412">
    <property type="term" value="P:translation"/>
    <property type="evidence" value="ECO:0007669"/>
    <property type="project" value="InterPro"/>
</dbReference>
<dbReference type="FunFam" id="3.30.1390.20:FF:000001">
    <property type="entry name" value="50S ribosomal protein L30"/>
    <property type="match status" value="1"/>
</dbReference>
<evidence type="ECO:0000256" key="4">
    <source>
        <dbReference type="ARBA" id="ARBA00023274"/>
    </source>
</evidence>
<sequence>MARIRVSLVRSLNGRPAEQRATVRALGLTRMHSSAIHDDTPSVRGMVRKVRHLLRVEEAAVAEPAPEAESGGDEEAE</sequence>
<dbReference type="PATRIC" id="fig|1704032.3.peg.1037"/>
<comment type="caution">
    <text evidence="8">The sequence shown here is derived from an EMBL/GenBank/DDBJ whole genome shotgun (WGS) entry which is preliminary data.</text>
</comment>
<evidence type="ECO:0000256" key="6">
    <source>
        <dbReference type="SAM" id="MobiDB-lite"/>
    </source>
</evidence>
<dbReference type="PANTHER" id="PTHR15892:SF2">
    <property type="entry name" value="LARGE RIBOSOMAL SUBUNIT PROTEIN UL30M"/>
    <property type="match status" value="1"/>
</dbReference>
<evidence type="ECO:0000256" key="5">
    <source>
        <dbReference type="ARBA" id="ARBA00035492"/>
    </source>
</evidence>
<keyword evidence="3 8" id="KW-0689">Ribosomal protein</keyword>
<evidence type="ECO:0000256" key="3">
    <source>
        <dbReference type="ARBA" id="ARBA00022980"/>
    </source>
</evidence>
<dbReference type="HAMAP" id="MF_01371_B">
    <property type="entry name" value="Ribosomal_uL30_B"/>
    <property type="match status" value="1"/>
</dbReference>
<comment type="subunit">
    <text evidence="2">Part of the 50S ribosomal subunit.</text>
</comment>
<dbReference type="Pfam" id="PF00327">
    <property type="entry name" value="Ribosomal_L30"/>
    <property type="match status" value="1"/>
</dbReference>
<name>A0A0S7XR67_9BACT</name>
<dbReference type="Gene3D" id="3.30.1390.20">
    <property type="entry name" value="Ribosomal protein L30, ferredoxin-like fold domain"/>
    <property type="match status" value="1"/>
</dbReference>
<dbReference type="EMBL" id="LIZY01000011">
    <property type="protein sequence ID" value="KPJ64699.1"/>
    <property type="molecule type" value="Genomic_DNA"/>
</dbReference>
<dbReference type="InterPro" id="IPR005996">
    <property type="entry name" value="Ribosomal_uL30_bac-type"/>
</dbReference>
<organism evidence="8 9">
    <name type="scientific">candidate division KD3-62 bacterium DG_56</name>
    <dbReference type="NCBI Taxonomy" id="1704032"/>
    <lineage>
        <taxon>Bacteria</taxon>
        <taxon>candidate division KD3-62</taxon>
    </lineage>
</organism>
<feature type="domain" description="Large ribosomal subunit protein uL30-like ferredoxin-like fold" evidence="7">
    <location>
        <begin position="4"/>
        <end position="53"/>
    </location>
</feature>
<keyword evidence="4" id="KW-0687">Ribonucleoprotein</keyword>
<dbReference type="GO" id="GO:0003735">
    <property type="term" value="F:structural constituent of ribosome"/>
    <property type="evidence" value="ECO:0007669"/>
    <property type="project" value="InterPro"/>
</dbReference>
<gene>
    <name evidence="8" type="ORF">AMK68_00790</name>
</gene>
<protein>
    <recommendedName>
        <fullName evidence="5">50S ribosomal protein L30</fullName>
    </recommendedName>
</protein>
<evidence type="ECO:0000256" key="2">
    <source>
        <dbReference type="ARBA" id="ARBA00011838"/>
    </source>
</evidence>
<reference evidence="8 9" key="1">
    <citation type="journal article" date="2015" name="Microbiome">
        <title>Genomic resolution of linkages in carbon, nitrogen, and sulfur cycling among widespread estuary sediment bacteria.</title>
        <authorList>
            <person name="Baker B.J."/>
            <person name="Lazar C.S."/>
            <person name="Teske A.P."/>
            <person name="Dick G.J."/>
        </authorList>
    </citation>
    <scope>NUCLEOTIDE SEQUENCE [LARGE SCALE GENOMIC DNA]</scope>
    <source>
        <strain evidence="8">DG_56</strain>
    </source>
</reference>
<evidence type="ECO:0000256" key="1">
    <source>
        <dbReference type="ARBA" id="ARBA00007594"/>
    </source>
</evidence>
<evidence type="ECO:0000313" key="9">
    <source>
        <dbReference type="Proteomes" id="UP000052020"/>
    </source>
</evidence>
<dbReference type="InterPro" id="IPR036919">
    <property type="entry name" value="Ribo_uL30_ferredoxin-like_sf"/>
</dbReference>
<evidence type="ECO:0000259" key="7">
    <source>
        <dbReference type="Pfam" id="PF00327"/>
    </source>
</evidence>
<dbReference type="Proteomes" id="UP000052020">
    <property type="component" value="Unassembled WGS sequence"/>
</dbReference>
<dbReference type="NCBIfam" id="TIGR01308">
    <property type="entry name" value="rpmD_bact"/>
    <property type="match status" value="1"/>
</dbReference>
<dbReference type="InterPro" id="IPR016082">
    <property type="entry name" value="Ribosomal_uL30_ferredoxin-like"/>
</dbReference>
<dbReference type="SUPFAM" id="SSF55129">
    <property type="entry name" value="Ribosomal protein L30p/L7e"/>
    <property type="match status" value="1"/>
</dbReference>
<dbReference type="PANTHER" id="PTHR15892">
    <property type="entry name" value="MITOCHONDRIAL RIBOSOMAL PROTEIN L30"/>
    <property type="match status" value="1"/>
</dbReference>
<proteinExistence type="inferred from homology"/>
<accession>A0A0S7XR67</accession>
<feature type="compositionally biased region" description="Low complexity" evidence="6">
    <location>
        <begin position="59"/>
        <end position="69"/>
    </location>
</feature>
<dbReference type="AlphaFoldDB" id="A0A0S7XR67"/>
<comment type="similarity">
    <text evidence="1">Belongs to the universal ribosomal protein uL30 family.</text>
</comment>
<dbReference type="CDD" id="cd01658">
    <property type="entry name" value="Ribosomal_L30"/>
    <property type="match status" value="1"/>
</dbReference>
<evidence type="ECO:0000313" key="8">
    <source>
        <dbReference type="EMBL" id="KPJ64699.1"/>
    </source>
</evidence>
<dbReference type="GO" id="GO:0022625">
    <property type="term" value="C:cytosolic large ribosomal subunit"/>
    <property type="evidence" value="ECO:0007669"/>
    <property type="project" value="TreeGrafter"/>
</dbReference>